<dbReference type="EMBL" id="OU900097">
    <property type="protein sequence ID" value="CAG9861229.1"/>
    <property type="molecule type" value="Genomic_DNA"/>
</dbReference>
<feature type="signal peptide" evidence="1">
    <location>
        <begin position="1"/>
        <end position="26"/>
    </location>
</feature>
<evidence type="ECO:0000256" key="1">
    <source>
        <dbReference type="SAM" id="SignalP"/>
    </source>
</evidence>
<organism evidence="2 3">
    <name type="scientific">Phyllotreta striolata</name>
    <name type="common">Striped flea beetle</name>
    <name type="synonym">Crioceris striolata</name>
    <dbReference type="NCBI Taxonomy" id="444603"/>
    <lineage>
        <taxon>Eukaryota</taxon>
        <taxon>Metazoa</taxon>
        <taxon>Ecdysozoa</taxon>
        <taxon>Arthropoda</taxon>
        <taxon>Hexapoda</taxon>
        <taxon>Insecta</taxon>
        <taxon>Pterygota</taxon>
        <taxon>Neoptera</taxon>
        <taxon>Endopterygota</taxon>
        <taxon>Coleoptera</taxon>
        <taxon>Polyphaga</taxon>
        <taxon>Cucujiformia</taxon>
        <taxon>Chrysomeloidea</taxon>
        <taxon>Chrysomelidae</taxon>
        <taxon>Galerucinae</taxon>
        <taxon>Alticini</taxon>
        <taxon>Phyllotreta</taxon>
    </lineage>
</organism>
<dbReference type="AlphaFoldDB" id="A0A9N9TR91"/>
<protein>
    <submittedName>
        <fullName evidence="2">Uncharacterized protein</fullName>
    </submittedName>
</protein>
<evidence type="ECO:0000313" key="3">
    <source>
        <dbReference type="Proteomes" id="UP001153712"/>
    </source>
</evidence>
<dbReference type="OrthoDB" id="6737761at2759"/>
<proteinExistence type="predicted"/>
<dbReference type="Proteomes" id="UP001153712">
    <property type="component" value="Chromosome 4"/>
</dbReference>
<sequence length="92" mass="10666">MISKSYVFGAIFLVFLAIALDSSVEGRYLPTRANGDRIEKLRELLKEVSKVYSLLESELEKEEMGDVPRWHPESKLFYKREAIKSGKEKDQQ</sequence>
<keyword evidence="1" id="KW-0732">Signal</keyword>
<evidence type="ECO:0000313" key="2">
    <source>
        <dbReference type="EMBL" id="CAG9861229.1"/>
    </source>
</evidence>
<name>A0A9N9TR91_PHYSR</name>
<feature type="chain" id="PRO_5040256466" evidence="1">
    <location>
        <begin position="27"/>
        <end position="92"/>
    </location>
</feature>
<keyword evidence="3" id="KW-1185">Reference proteome</keyword>
<accession>A0A9N9TR91</accession>
<gene>
    <name evidence="2" type="ORF">PHYEVI_LOCUS7572</name>
</gene>
<reference evidence="2" key="1">
    <citation type="submission" date="2022-01" db="EMBL/GenBank/DDBJ databases">
        <authorList>
            <person name="King R."/>
        </authorList>
    </citation>
    <scope>NUCLEOTIDE SEQUENCE</scope>
</reference>